<dbReference type="PROSITE" id="PS51257">
    <property type="entry name" value="PROKAR_LIPOPROTEIN"/>
    <property type="match status" value="1"/>
</dbReference>
<evidence type="ECO:0000313" key="2">
    <source>
        <dbReference type="EMBL" id="KAK5994269.1"/>
    </source>
</evidence>
<gene>
    <name evidence="2" type="ORF">PT974_04741</name>
</gene>
<dbReference type="EMBL" id="JAVFKD010000010">
    <property type="protein sequence ID" value="KAK5994269.1"/>
    <property type="molecule type" value="Genomic_DNA"/>
</dbReference>
<evidence type="ECO:0000256" key="1">
    <source>
        <dbReference type="SAM" id="SignalP"/>
    </source>
</evidence>
<reference evidence="2 3" key="1">
    <citation type="submission" date="2024-01" db="EMBL/GenBank/DDBJ databases">
        <title>Complete genome of Cladobotryum mycophilum ATHUM6906.</title>
        <authorList>
            <person name="Christinaki A.C."/>
            <person name="Myridakis A.I."/>
            <person name="Kouvelis V.N."/>
        </authorList>
    </citation>
    <scope>NUCLEOTIDE SEQUENCE [LARGE SCALE GENOMIC DNA]</scope>
    <source>
        <strain evidence="2 3">ATHUM6906</strain>
    </source>
</reference>
<proteinExistence type="predicted"/>
<keyword evidence="1" id="KW-0732">Signal</keyword>
<feature type="signal peptide" evidence="1">
    <location>
        <begin position="1"/>
        <end position="17"/>
    </location>
</feature>
<organism evidence="2 3">
    <name type="scientific">Cladobotryum mycophilum</name>
    <dbReference type="NCBI Taxonomy" id="491253"/>
    <lineage>
        <taxon>Eukaryota</taxon>
        <taxon>Fungi</taxon>
        <taxon>Dikarya</taxon>
        <taxon>Ascomycota</taxon>
        <taxon>Pezizomycotina</taxon>
        <taxon>Sordariomycetes</taxon>
        <taxon>Hypocreomycetidae</taxon>
        <taxon>Hypocreales</taxon>
        <taxon>Hypocreaceae</taxon>
        <taxon>Cladobotryum</taxon>
    </lineage>
</organism>
<accession>A0ABR0SQ10</accession>
<protein>
    <submittedName>
        <fullName evidence="2">Uncharacterized protein</fullName>
    </submittedName>
</protein>
<keyword evidence="3" id="KW-1185">Reference proteome</keyword>
<feature type="chain" id="PRO_5047048371" evidence="1">
    <location>
        <begin position="18"/>
        <end position="65"/>
    </location>
</feature>
<sequence>MKVFAAILLLGATLTSACNTCHDCPGNQVCNHFGGFGSQPGTSCVEPDDPVCNDPRSNCDINSCN</sequence>
<name>A0ABR0SQ10_9HYPO</name>
<dbReference type="Proteomes" id="UP001338125">
    <property type="component" value="Unassembled WGS sequence"/>
</dbReference>
<evidence type="ECO:0000313" key="3">
    <source>
        <dbReference type="Proteomes" id="UP001338125"/>
    </source>
</evidence>
<comment type="caution">
    <text evidence="2">The sequence shown here is derived from an EMBL/GenBank/DDBJ whole genome shotgun (WGS) entry which is preliminary data.</text>
</comment>